<gene>
    <name evidence="1" type="ORF">PHACADRAFT_130381</name>
</gene>
<protein>
    <recommendedName>
        <fullName evidence="3">AB hydrolase-1 domain-containing protein</fullName>
    </recommendedName>
</protein>
<name>K5UK38_PHACS</name>
<dbReference type="AlphaFoldDB" id="K5UK38"/>
<dbReference type="GeneID" id="18908167"/>
<evidence type="ECO:0008006" key="3">
    <source>
        <dbReference type="Google" id="ProtNLM"/>
    </source>
</evidence>
<proteinExistence type="predicted"/>
<dbReference type="KEGG" id="pco:PHACADRAFT_130381"/>
<accession>K5UK38</accession>
<evidence type="ECO:0000313" key="2">
    <source>
        <dbReference type="Proteomes" id="UP000008370"/>
    </source>
</evidence>
<dbReference type="HOGENOM" id="CLU_045014_0_0_1"/>
<dbReference type="InParanoid" id="K5UK38"/>
<reference evidence="1 2" key="1">
    <citation type="journal article" date="2012" name="BMC Genomics">
        <title>Comparative genomics of the white-rot fungi, Phanerochaete carnosa and P. chrysosporium, to elucidate the genetic basis of the distinct wood types they colonize.</title>
        <authorList>
            <person name="Suzuki H."/>
            <person name="MacDonald J."/>
            <person name="Syed K."/>
            <person name="Salamov A."/>
            <person name="Hori C."/>
            <person name="Aerts A."/>
            <person name="Henrissat B."/>
            <person name="Wiebenga A."/>
            <person name="vanKuyk P.A."/>
            <person name="Barry K."/>
            <person name="Lindquist E."/>
            <person name="LaButti K."/>
            <person name="Lapidus A."/>
            <person name="Lucas S."/>
            <person name="Coutinho P."/>
            <person name="Gong Y."/>
            <person name="Samejima M."/>
            <person name="Mahadevan R."/>
            <person name="Abou-Zaid M."/>
            <person name="de Vries R.P."/>
            <person name="Igarashi K."/>
            <person name="Yadav J.S."/>
            <person name="Grigoriev I.V."/>
            <person name="Master E.R."/>
        </authorList>
    </citation>
    <scope>NUCLEOTIDE SEQUENCE [LARGE SCALE GENOMIC DNA]</scope>
    <source>
        <strain evidence="1 2">HHB-10118-sp</strain>
    </source>
</reference>
<dbReference type="Gene3D" id="3.40.50.1820">
    <property type="entry name" value="alpha/beta hydrolase"/>
    <property type="match status" value="1"/>
</dbReference>
<organism evidence="1 2">
    <name type="scientific">Phanerochaete carnosa (strain HHB-10118-sp)</name>
    <name type="common">White-rot fungus</name>
    <name type="synonym">Peniophora carnosa</name>
    <dbReference type="NCBI Taxonomy" id="650164"/>
    <lineage>
        <taxon>Eukaryota</taxon>
        <taxon>Fungi</taxon>
        <taxon>Dikarya</taxon>
        <taxon>Basidiomycota</taxon>
        <taxon>Agaricomycotina</taxon>
        <taxon>Agaricomycetes</taxon>
        <taxon>Polyporales</taxon>
        <taxon>Phanerochaetaceae</taxon>
        <taxon>Phanerochaete</taxon>
    </lineage>
</organism>
<dbReference type="Proteomes" id="UP000008370">
    <property type="component" value="Unassembled WGS sequence"/>
</dbReference>
<dbReference type="RefSeq" id="XP_007401149.1">
    <property type="nucleotide sequence ID" value="XM_007401087.1"/>
</dbReference>
<dbReference type="SUPFAM" id="SSF53474">
    <property type="entry name" value="alpha/beta-Hydrolases"/>
    <property type="match status" value="1"/>
</dbReference>
<evidence type="ECO:0000313" key="1">
    <source>
        <dbReference type="EMBL" id="EKM49951.1"/>
    </source>
</evidence>
<sequence length="335" mass="36949">MPLAQIDDKGTSVYYEDSGAPDGSSTYTTVVMVHGLLINSATFDRMLPLASKYGLRIITMNSRDYRDSTPYTAEELSHMTSPDLNVQASAVRRWGREVALFLAYVCQTLRVPAIAGEGVRKEGGLVLTAWSLSGITILSILGDSQTLGSDLTAALAPYLRKVVLYDSPAIIFGVTADIGLTWPYVDDTIPPERKPDAFVDWASSYNTVLPEGVPITAEALRKHYKVLPRTPTLRTLPTEEFKRTVNPEVSTRSALIMGTDDSIRQKYARRTFSDADAVFPDVDVLFLWCDQSVWLTAWGAKIFQDLVAEAAEPGKKKRKTAFLRVKGVNHLVSPL</sequence>
<dbReference type="InterPro" id="IPR029058">
    <property type="entry name" value="AB_hydrolase_fold"/>
</dbReference>
<dbReference type="EMBL" id="JH930479">
    <property type="protein sequence ID" value="EKM49951.1"/>
    <property type="molecule type" value="Genomic_DNA"/>
</dbReference>
<dbReference type="OrthoDB" id="5311491at2759"/>
<keyword evidence="2" id="KW-1185">Reference proteome</keyword>